<evidence type="ECO:0000259" key="4">
    <source>
        <dbReference type="Pfam" id="PF00676"/>
    </source>
</evidence>
<feature type="domain" description="Dehydrogenase E1 component" evidence="4">
    <location>
        <begin position="14"/>
        <end position="311"/>
    </location>
</feature>
<keyword evidence="3" id="KW-0786">Thiamine pyrophosphate</keyword>
<dbReference type="InterPro" id="IPR029061">
    <property type="entry name" value="THDP-binding"/>
</dbReference>
<keyword evidence="5" id="KW-0670">Pyruvate</keyword>
<dbReference type="Proteomes" id="UP000237040">
    <property type="component" value="Unassembled WGS sequence"/>
</dbReference>
<comment type="caution">
    <text evidence="5">The sequence shown here is derived from an EMBL/GenBank/DDBJ whole genome shotgun (WGS) entry which is preliminary data.</text>
</comment>
<comment type="cofactor">
    <cofactor evidence="1">
        <name>thiamine diphosphate</name>
        <dbReference type="ChEBI" id="CHEBI:58937"/>
    </cofactor>
</comment>
<proteinExistence type="predicted"/>
<dbReference type="PANTHER" id="PTHR11516:SF60">
    <property type="entry name" value="PYRUVATE DEHYDROGENASE E1 COMPONENT SUBUNIT ALPHA"/>
    <property type="match status" value="1"/>
</dbReference>
<accession>A0A2J6WEI7</accession>
<dbReference type="PANTHER" id="PTHR11516">
    <property type="entry name" value="PYRUVATE DEHYDROGENASE E1 COMPONENT, ALPHA SUBUNIT BACTERIAL AND ORGANELLAR"/>
    <property type="match status" value="1"/>
</dbReference>
<dbReference type="SUPFAM" id="SSF52518">
    <property type="entry name" value="Thiamin diphosphate-binding fold (THDP-binding)"/>
    <property type="match status" value="1"/>
</dbReference>
<reference evidence="5 6" key="1">
    <citation type="submission" date="2018-01" db="EMBL/GenBank/DDBJ databases">
        <title>Metagenomic assembled genomes from two thermal pools in the Uzon Caldera, Kamchatka, Russia.</title>
        <authorList>
            <person name="Wilkins L."/>
            <person name="Ettinger C."/>
        </authorList>
    </citation>
    <scope>NUCLEOTIDE SEQUENCE [LARGE SCALE GENOMIC DNA]</scope>
    <source>
        <strain evidence="5">ZAV-07</strain>
    </source>
</reference>
<dbReference type="InterPro" id="IPR050642">
    <property type="entry name" value="PDH_E1_Alpha_Subunit"/>
</dbReference>
<dbReference type="AlphaFoldDB" id="A0A2J6WEI7"/>
<dbReference type="CDD" id="cd02000">
    <property type="entry name" value="TPP_E1_PDC_ADC_BCADC"/>
    <property type="match status" value="1"/>
</dbReference>
<dbReference type="RefSeq" id="WP_416085181.1">
    <property type="nucleotide sequence ID" value="NZ_JBNARP010000010.1"/>
</dbReference>
<dbReference type="InterPro" id="IPR001017">
    <property type="entry name" value="DH_E1"/>
</dbReference>
<evidence type="ECO:0000256" key="3">
    <source>
        <dbReference type="ARBA" id="ARBA00023052"/>
    </source>
</evidence>
<name>A0A2J6WEI7_9BACT</name>
<evidence type="ECO:0000313" key="6">
    <source>
        <dbReference type="Proteomes" id="UP000237040"/>
    </source>
</evidence>
<evidence type="ECO:0000256" key="2">
    <source>
        <dbReference type="ARBA" id="ARBA00023002"/>
    </source>
</evidence>
<evidence type="ECO:0000256" key="1">
    <source>
        <dbReference type="ARBA" id="ARBA00001964"/>
    </source>
</evidence>
<dbReference type="Gene3D" id="3.40.50.970">
    <property type="match status" value="1"/>
</dbReference>
<keyword evidence="2" id="KW-0560">Oxidoreductase</keyword>
<organism evidence="5 6">
    <name type="scientific">Caldisericum exile</name>
    <dbReference type="NCBI Taxonomy" id="693075"/>
    <lineage>
        <taxon>Bacteria</taxon>
        <taxon>Pseudomonadati</taxon>
        <taxon>Caldisericota/Cryosericota group</taxon>
        <taxon>Caldisericota</taxon>
        <taxon>Caldisericia</taxon>
        <taxon>Caldisericales</taxon>
        <taxon>Caldisericaceae</taxon>
        <taxon>Caldisericum</taxon>
    </lineage>
</organism>
<dbReference type="EMBL" id="PNIL01000043">
    <property type="protein sequence ID" value="PMP67515.1"/>
    <property type="molecule type" value="Genomic_DNA"/>
</dbReference>
<dbReference type="GO" id="GO:0004739">
    <property type="term" value="F:pyruvate dehydrogenase (acetyl-transferring) activity"/>
    <property type="evidence" value="ECO:0007669"/>
    <property type="project" value="TreeGrafter"/>
</dbReference>
<sequence length="326" mass="36279">MELPKELLVKFYKDMVRIRTFELKAEELFLQGKLPGFIHLYIGEEAIAVGAMANLRVEDYITSTHRGHGHMIAKGASMRKMMAELYGKKHGYCKGKGGSMHIADVSIGVLGANGEVGGGLPIAVGAGMAIKLQKKDNVVISFFGDGASNRGAFHEALNWASVFKLPVIFLNENNQFASTERVQETTSVENISDRAVGYNMPGVSIDGNDVIAVYETVKEAVERARNGGGPTLIEAKTYRLKGHFVGDPQLYRTKEEVDQRWPNEPISRFERKLIEGGYLTEKEKEQIWYDAKAEVEDSVQFAEQDEYPAPEEALEDLFEDSTNCLY</sequence>
<dbReference type="Pfam" id="PF00676">
    <property type="entry name" value="E1_dh"/>
    <property type="match status" value="1"/>
</dbReference>
<dbReference type="GO" id="GO:0006086">
    <property type="term" value="P:pyruvate decarboxylation to acetyl-CoA"/>
    <property type="evidence" value="ECO:0007669"/>
    <property type="project" value="TreeGrafter"/>
</dbReference>
<protein>
    <submittedName>
        <fullName evidence="5">Pyruvate dehydrogenase (Acetyl-transferring) E1 component subunit alpha</fullName>
    </submittedName>
</protein>
<gene>
    <name evidence="5" type="ORF">C0189_02945</name>
</gene>
<evidence type="ECO:0000313" key="5">
    <source>
        <dbReference type="EMBL" id="PMP67515.1"/>
    </source>
</evidence>